<dbReference type="GO" id="GO:0004252">
    <property type="term" value="F:serine-type endopeptidase activity"/>
    <property type="evidence" value="ECO:0007669"/>
    <property type="project" value="InterPro"/>
</dbReference>
<keyword evidence="1 5" id="KW-0645">Protease</keyword>
<protein>
    <recommendedName>
        <fullName evidence="7">Peptidase S1 domain-containing protein</fullName>
    </recommendedName>
</protein>
<evidence type="ECO:0000313" key="9">
    <source>
        <dbReference type="EMBL" id="CAF1059876.1"/>
    </source>
</evidence>
<evidence type="ECO:0000313" key="11">
    <source>
        <dbReference type="Proteomes" id="UP000663877"/>
    </source>
</evidence>
<dbReference type="InterPro" id="IPR009003">
    <property type="entry name" value="Peptidase_S1_PA"/>
</dbReference>
<dbReference type="SUPFAM" id="SSF50494">
    <property type="entry name" value="Trypsin-like serine proteases"/>
    <property type="match status" value="1"/>
</dbReference>
<proteinExistence type="predicted"/>
<dbReference type="InterPro" id="IPR043504">
    <property type="entry name" value="Peptidase_S1_PA_chymotrypsin"/>
</dbReference>
<dbReference type="PANTHER" id="PTHR24252:SF7">
    <property type="entry name" value="HYALIN"/>
    <property type="match status" value="1"/>
</dbReference>
<dbReference type="InterPro" id="IPR033116">
    <property type="entry name" value="TRYPSIN_SER"/>
</dbReference>
<keyword evidence="3 5" id="KW-0720">Serine protease</keyword>
<gene>
    <name evidence="8" type="ORF">BJG266_LOCUS12523</name>
    <name evidence="9" type="ORF">QVE165_LOCUS18094</name>
</gene>
<dbReference type="Proteomes" id="UP000663877">
    <property type="component" value="Unassembled WGS sequence"/>
</dbReference>
<evidence type="ECO:0000259" key="7">
    <source>
        <dbReference type="PROSITE" id="PS50240"/>
    </source>
</evidence>
<dbReference type="CDD" id="cd00190">
    <property type="entry name" value="Tryp_SPc"/>
    <property type="match status" value="1"/>
</dbReference>
<dbReference type="InterPro" id="IPR018114">
    <property type="entry name" value="TRYPSIN_HIS"/>
</dbReference>
<evidence type="ECO:0000256" key="3">
    <source>
        <dbReference type="ARBA" id="ARBA00022825"/>
    </source>
</evidence>
<feature type="chain" id="PRO_5035599820" description="Peptidase S1 domain-containing protein" evidence="6">
    <location>
        <begin position="18"/>
        <end position="277"/>
    </location>
</feature>
<evidence type="ECO:0000313" key="8">
    <source>
        <dbReference type="EMBL" id="CAF0938729.1"/>
    </source>
</evidence>
<dbReference type="InterPro" id="IPR001314">
    <property type="entry name" value="Peptidase_S1A"/>
</dbReference>
<feature type="signal peptide" evidence="6">
    <location>
        <begin position="1"/>
        <end position="17"/>
    </location>
</feature>
<dbReference type="Proteomes" id="UP000663832">
    <property type="component" value="Unassembled WGS sequence"/>
</dbReference>
<dbReference type="PANTHER" id="PTHR24252">
    <property type="entry name" value="ACROSIN-RELATED"/>
    <property type="match status" value="1"/>
</dbReference>
<evidence type="ECO:0000256" key="5">
    <source>
        <dbReference type="RuleBase" id="RU363034"/>
    </source>
</evidence>
<sequence length="277" mass="30725">MMIITTILCILIVFANARWTENDCGKRPIEPFLANNDTVVGGIQAMRGDWPWSCSMRYNGRHICGGSLINTNWIVSAAHCVTSTLPTAYIWYCGGHELQVNETYTQVVHTKRVIPHSAYDSQLIRNDIALFELISPVILTDYVLPVCYPSINDTYEHEISMATGWGTPVVGGNLSNVHMEVEMPVLTDTACKDKYRQFGNMLDITTQICAGRKEEGKDTCQGDSGGPLIVRHTDNDWYLIGLTSWGLGCGEGGVYTRTSAYRDWVLSYTGSLPNSPV</sequence>
<dbReference type="PROSITE" id="PS00134">
    <property type="entry name" value="TRYPSIN_HIS"/>
    <property type="match status" value="1"/>
</dbReference>
<dbReference type="EMBL" id="CAJNOM010000106">
    <property type="protein sequence ID" value="CAF1059876.1"/>
    <property type="molecule type" value="Genomic_DNA"/>
</dbReference>
<reference evidence="8" key="1">
    <citation type="submission" date="2021-02" db="EMBL/GenBank/DDBJ databases">
        <authorList>
            <person name="Nowell W R."/>
        </authorList>
    </citation>
    <scope>NUCLEOTIDE SEQUENCE</scope>
</reference>
<name>A0A814CDS5_9BILA</name>
<keyword evidence="10" id="KW-1185">Reference proteome</keyword>
<dbReference type="AlphaFoldDB" id="A0A814CDS5"/>
<dbReference type="FunFam" id="2.40.10.10:FF:000003">
    <property type="entry name" value="Transmembrane serine protease 3"/>
    <property type="match status" value="1"/>
</dbReference>
<dbReference type="SMART" id="SM00020">
    <property type="entry name" value="Tryp_SPc"/>
    <property type="match status" value="1"/>
</dbReference>
<dbReference type="PROSITE" id="PS00135">
    <property type="entry name" value="TRYPSIN_SER"/>
    <property type="match status" value="1"/>
</dbReference>
<keyword evidence="6" id="KW-0732">Signal</keyword>
<dbReference type="OrthoDB" id="10051896at2759"/>
<evidence type="ECO:0000313" key="10">
    <source>
        <dbReference type="Proteomes" id="UP000663832"/>
    </source>
</evidence>
<dbReference type="Gene3D" id="2.40.10.10">
    <property type="entry name" value="Trypsin-like serine proteases"/>
    <property type="match status" value="1"/>
</dbReference>
<comment type="caution">
    <text evidence="8">The sequence shown here is derived from an EMBL/GenBank/DDBJ whole genome shotgun (WGS) entry which is preliminary data.</text>
</comment>
<dbReference type="PRINTS" id="PR00722">
    <property type="entry name" value="CHYMOTRYPSIN"/>
</dbReference>
<dbReference type="EMBL" id="CAJNOI010000048">
    <property type="protein sequence ID" value="CAF0938729.1"/>
    <property type="molecule type" value="Genomic_DNA"/>
</dbReference>
<evidence type="ECO:0000256" key="4">
    <source>
        <dbReference type="ARBA" id="ARBA00023157"/>
    </source>
</evidence>
<keyword evidence="2 5" id="KW-0378">Hydrolase</keyword>
<keyword evidence="4" id="KW-1015">Disulfide bond</keyword>
<dbReference type="InterPro" id="IPR001254">
    <property type="entry name" value="Trypsin_dom"/>
</dbReference>
<dbReference type="PROSITE" id="PS50240">
    <property type="entry name" value="TRYPSIN_DOM"/>
    <property type="match status" value="1"/>
</dbReference>
<organism evidence="8 11">
    <name type="scientific">Adineta steineri</name>
    <dbReference type="NCBI Taxonomy" id="433720"/>
    <lineage>
        <taxon>Eukaryota</taxon>
        <taxon>Metazoa</taxon>
        <taxon>Spiralia</taxon>
        <taxon>Gnathifera</taxon>
        <taxon>Rotifera</taxon>
        <taxon>Eurotatoria</taxon>
        <taxon>Bdelloidea</taxon>
        <taxon>Adinetida</taxon>
        <taxon>Adinetidae</taxon>
        <taxon>Adineta</taxon>
    </lineage>
</organism>
<evidence type="ECO:0000256" key="6">
    <source>
        <dbReference type="SAM" id="SignalP"/>
    </source>
</evidence>
<dbReference type="Pfam" id="PF00089">
    <property type="entry name" value="Trypsin"/>
    <property type="match status" value="1"/>
</dbReference>
<evidence type="ECO:0000256" key="2">
    <source>
        <dbReference type="ARBA" id="ARBA00022801"/>
    </source>
</evidence>
<dbReference type="GO" id="GO:0006508">
    <property type="term" value="P:proteolysis"/>
    <property type="evidence" value="ECO:0007669"/>
    <property type="project" value="UniProtKB-KW"/>
</dbReference>
<feature type="domain" description="Peptidase S1" evidence="7">
    <location>
        <begin position="39"/>
        <end position="270"/>
    </location>
</feature>
<evidence type="ECO:0000256" key="1">
    <source>
        <dbReference type="ARBA" id="ARBA00022670"/>
    </source>
</evidence>
<accession>A0A814CDS5</accession>